<dbReference type="AlphaFoldDB" id="A0AAP0P6Y2"/>
<name>A0AAP0P6Y2_9MAGN</name>
<reference evidence="1 2" key="1">
    <citation type="submission" date="2024-01" db="EMBL/GenBank/DDBJ databases">
        <title>Genome assemblies of Stephania.</title>
        <authorList>
            <person name="Yang L."/>
        </authorList>
    </citation>
    <scope>NUCLEOTIDE SEQUENCE [LARGE SCALE GENOMIC DNA]</scope>
    <source>
        <strain evidence="1">QJT</strain>
        <tissue evidence="1">Leaf</tissue>
    </source>
</reference>
<proteinExistence type="predicted"/>
<gene>
    <name evidence="1" type="ORF">Sjap_010233</name>
</gene>
<dbReference type="Proteomes" id="UP001417504">
    <property type="component" value="Unassembled WGS sequence"/>
</dbReference>
<keyword evidence="2" id="KW-1185">Reference proteome</keyword>
<protein>
    <submittedName>
        <fullName evidence="1">Uncharacterized protein</fullName>
    </submittedName>
</protein>
<evidence type="ECO:0000313" key="2">
    <source>
        <dbReference type="Proteomes" id="UP001417504"/>
    </source>
</evidence>
<organism evidence="1 2">
    <name type="scientific">Stephania japonica</name>
    <dbReference type="NCBI Taxonomy" id="461633"/>
    <lineage>
        <taxon>Eukaryota</taxon>
        <taxon>Viridiplantae</taxon>
        <taxon>Streptophyta</taxon>
        <taxon>Embryophyta</taxon>
        <taxon>Tracheophyta</taxon>
        <taxon>Spermatophyta</taxon>
        <taxon>Magnoliopsida</taxon>
        <taxon>Ranunculales</taxon>
        <taxon>Menispermaceae</taxon>
        <taxon>Menispermoideae</taxon>
        <taxon>Cissampelideae</taxon>
        <taxon>Stephania</taxon>
    </lineage>
</organism>
<sequence length="77" mass="8711">MQTSFSRATRTHWCENIEAYCCIASLGQRRSVFTIPCCMNAPKIRVFTSFKRSSESDTSTRRCHAFLLYASCNSASS</sequence>
<evidence type="ECO:0000313" key="1">
    <source>
        <dbReference type="EMBL" id="KAK9129746.1"/>
    </source>
</evidence>
<comment type="caution">
    <text evidence="1">The sequence shown here is derived from an EMBL/GenBank/DDBJ whole genome shotgun (WGS) entry which is preliminary data.</text>
</comment>
<dbReference type="EMBL" id="JBBNAE010000004">
    <property type="protein sequence ID" value="KAK9129746.1"/>
    <property type="molecule type" value="Genomic_DNA"/>
</dbReference>
<accession>A0AAP0P6Y2</accession>